<dbReference type="Pfam" id="PF03959">
    <property type="entry name" value="FSH1"/>
    <property type="match status" value="1"/>
</dbReference>
<dbReference type="GO" id="GO:0005634">
    <property type="term" value="C:nucleus"/>
    <property type="evidence" value="ECO:0007669"/>
    <property type="project" value="TreeGrafter"/>
</dbReference>
<dbReference type="GO" id="GO:0019748">
    <property type="term" value="P:secondary metabolic process"/>
    <property type="evidence" value="ECO:0007669"/>
    <property type="project" value="TreeGrafter"/>
</dbReference>
<dbReference type="GO" id="GO:0072330">
    <property type="term" value="P:monocarboxylic acid biosynthetic process"/>
    <property type="evidence" value="ECO:0007669"/>
    <property type="project" value="UniProtKB-ARBA"/>
</dbReference>
<protein>
    <recommendedName>
        <fullName evidence="2">Serine hydrolase domain-containing protein</fullName>
    </recommendedName>
</protein>
<accession>A0A1V6TZY9</accession>
<name>A0A1V6TZY9_9EURO</name>
<dbReference type="AlphaFoldDB" id="A0A1V6TZY9"/>
<dbReference type="OrthoDB" id="414698at2759"/>
<evidence type="ECO:0000313" key="4">
    <source>
        <dbReference type="Proteomes" id="UP000191285"/>
    </source>
</evidence>
<evidence type="ECO:0000259" key="2">
    <source>
        <dbReference type="Pfam" id="PF03959"/>
    </source>
</evidence>
<dbReference type="Gene3D" id="3.40.50.1820">
    <property type="entry name" value="alpha/beta hydrolase"/>
    <property type="match status" value="1"/>
</dbReference>
<dbReference type="InterPro" id="IPR005645">
    <property type="entry name" value="FSH-like_dom"/>
</dbReference>
<feature type="domain" description="Serine hydrolase" evidence="2">
    <location>
        <begin position="2"/>
        <end position="233"/>
    </location>
</feature>
<evidence type="ECO:0000313" key="3">
    <source>
        <dbReference type="EMBL" id="OQE31872.1"/>
    </source>
</evidence>
<keyword evidence="1" id="KW-0378">Hydrolase</keyword>
<dbReference type="GO" id="GO:0005737">
    <property type="term" value="C:cytoplasm"/>
    <property type="evidence" value="ECO:0007669"/>
    <property type="project" value="TreeGrafter"/>
</dbReference>
<dbReference type="GO" id="GO:0016787">
    <property type="term" value="F:hydrolase activity"/>
    <property type="evidence" value="ECO:0007669"/>
    <property type="project" value="UniProtKB-KW"/>
</dbReference>
<dbReference type="GO" id="GO:0017000">
    <property type="term" value="P:antibiotic biosynthetic process"/>
    <property type="evidence" value="ECO:0007669"/>
    <property type="project" value="UniProtKB-ARBA"/>
</dbReference>
<dbReference type="Proteomes" id="UP000191285">
    <property type="component" value="Unassembled WGS sequence"/>
</dbReference>
<dbReference type="InterPro" id="IPR050593">
    <property type="entry name" value="LovG"/>
</dbReference>
<dbReference type="InterPro" id="IPR029058">
    <property type="entry name" value="AB_hydrolase_fold"/>
</dbReference>
<keyword evidence="4" id="KW-1185">Reference proteome</keyword>
<sequence length="249" mass="27786">MKFLCLPGAYCSAKGFTAQLGPFISSLQQNGEANFKFVQGEIQVHPPEEHAAFFGPPPYYSFCQAGKGDLGKFNMSDFPRRESPEVSMREAIELADNPEYLHVAPVLDRLIKILDEEKDIEAVIGYSEGAQIAATLLIEEERRRKEQGREPRLKFAILFSGWPPLDPIKGHIMVGDEDSDEYEISIPTCHVIGAQDPFLDGSMVLYNMCDPDTSEIYDHGGGHMIPRVKKTVDDLASFVREQMDMIVAG</sequence>
<dbReference type="PANTHER" id="PTHR48070:SF4">
    <property type="entry name" value="ESTERASE ALNB"/>
    <property type="match status" value="1"/>
</dbReference>
<dbReference type="STRING" id="303698.A0A1V6TZY9"/>
<evidence type="ECO:0000256" key="1">
    <source>
        <dbReference type="ARBA" id="ARBA00022801"/>
    </source>
</evidence>
<reference evidence="4" key="1">
    <citation type="journal article" date="2017" name="Nat. Microbiol.">
        <title>Global analysis of biosynthetic gene clusters reveals vast potential of secondary metabolite production in Penicillium species.</title>
        <authorList>
            <person name="Nielsen J.C."/>
            <person name="Grijseels S."/>
            <person name="Prigent S."/>
            <person name="Ji B."/>
            <person name="Dainat J."/>
            <person name="Nielsen K.F."/>
            <person name="Frisvad J.C."/>
            <person name="Workman M."/>
            <person name="Nielsen J."/>
        </authorList>
    </citation>
    <scope>NUCLEOTIDE SEQUENCE [LARGE SCALE GENOMIC DNA]</scope>
    <source>
        <strain evidence="4">IBT 24891</strain>
    </source>
</reference>
<organism evidence="3 4">
    <name type="scientific">Penicillium steckii</name>
    <dbReference type="NCBI Taxonomy" id="303698"/>
    <lineage>
        <taxon>Eukaryota</taxon>
        <taxon>Fungi</taxon>
        <taxon>Dikarya</taxon>
        <taxon>Ascomycota</taxon>
        <taxon>Pezizomycotina</taxon>
        <taxon>Eurotiomycetes</taxon>
        <taxon>Eurotiomycetidae</taxon>
        <taxon>Eurotiales</taxon>
        <taxon>Aspergillaceae</taxon>
        <taxon>Penicillium</taxon>
    </lineage>
</organism>
<dbReference type="PANTHER" id="PTHR48070">
    <property type="entry name" value="ESTERASE OVCA2"/>
    <property type="match status" value="1"/>
</dbReference>
<proteinExistence type="predicted"/>
<dbReference type="EMBL" id="MLKD01000001">
    <property type="protein sequence ID" value="OQE31872.1"/>
    <property type="molecule type" value="Genomic_DNA"/>
</dbReference>
<gene>
    <name evidence="3" type="ORF">PENSTE_c001G10065</name>
</gene>
<comment type="caution">
    <text evidence="3">The sequence shown here is derived from an EMBL/GenBank/DDBJ whole genome shotgun (WGS) entry which is preliminary data.</text>
</comment>
<dbReference type="SUPFAM" id="SSF53474">
    <property type="entry name" value="alpha/beta-Hydrolases"/>
    <property type="match status" value="1"/>
</dbReference>